<name>A0AAV7UVW2_PLEWA</name>
<proteinExistence type="predicted"/>
<feature type="transmembrane region" description="Helical" evidence="1">
    <location>
        <begin position="20"/>
        <end position="39"/>
    </location>
</feature>
<organism evidence="2 3">
    <name type="scientific">Pleurodeles waltl</name>
    <name type="common">Iberian ribbed newt</name>
    <dbReference type="NCBI Taxonomy" id="8319"/>
    <lineage>
        <taxon>Eukaryota</taxon>
        <taxon>Metazoa</taxon>
        <taxon>Chordata</taxon>
        <taxon>Craniata</taxon>
        <taxon>Vertebrata</taxon>
        <taxon>Euteleostomi</taxon>
        <taxon>Amphibia</taxon>
        <taxon>Batrachia</taxon>
        <taxon>Caudata</taxon>
        <taxon>Salamandroidea</taxon>
        <taxon>Salamandridae</taxon>
        <taxon>Pleurodelinae</taxon>
        <taxon>Pleurodeles</taxon>
    </lineage>
</organism>
<gene>
    <name evidence="2" type="ORF">NDU88_001858</name>
</gene>
<keyword evidence="1" id="KW-0472">Membrane</keyword>
<dbReference type="EMBL" id="JANPWB010000004">
    <property type="protein sequence ID" value="KAJ1192551.1"/>
    <property type="molecule type" value="Genomic_DNA"/>
</dbReference>
<evidence type="ECO:0000313" key="2">
    <source>
        <dbReference type="EMBL" id="KAJ1192551.1"/>
    </source>
</evidence>
<comment type="caution">
    <text evidence="2">The sequence shown here is derived from an EMBL/GenBank/DDBJ whole genome shotgun (WGS) entry which is preliminary data.</text>
</comment>
<dbReference type="Proteomes" id="UP001066276">
    <property type="component" value="Chromosome 2_2"/>
</dbReference>
<sequence>MTQKLRLAAWRQLLPPSHFITVLVFYELPMGLAFLELSLPPRVKSSPFAPEVLSGSGCCTPLLGRVQSRRASQRNYMLKIY</sequence>
<keyword evidence="1" id="KW-1133">Transmembrane helix</keyword>
<evidence type="ECO:0000256" key="1">
    <source>
        <dbReference type="SAM" id="Phobius"/>
    </source>
</evidence>
<keyword evidence="3" id="KW-1185">Reference proteome</keyword>
<keyword evidence="1" id="KW-0812">Transmembrane</keyword>
<reference evidence="2" key="1">
    <citation type="journal article" date="2022" name="bioRxiv">
        <title>Sequencing and chromosome-scale assembly of the giantPleurodeles waltlgenome.</title>
        <authorList>
            <person name="Brown T."/>
            <person name="Elewa A."/>
            <person name="Iarovenko S."/>
            <person name="Subramanian E."/>
            <person name="Araus A.J."/>
            <person name="Petzold A."/>
            <person name="Susuki M."/>
            <person name="Suzuki K.-i.T."/>
            <person name="Hayashi T."/>
            <person name="Toyoda A."/>
            <person name="Oliveira C."/>
            <person name="Osipova E."/>
            <person name="Leigh N.D."/>
            <person name="Simon A."/>
            <person name="Yun M.H."/>
        </authorList>
    </citation>
    <scope>NUCLEOTIDE SEQUENCE</scope>
    <source>
        <strain evidence="2">20211129_DDA</strain>
        <tissue evidence="2">Liver</tissue>
    </source>
</reference>
<evidence type="ECO:0000313" key="3">
    <source>
        <dbReference type="Proteomes" id="UP001066276"/>
    </source>
</evidence>
<protein>
    <submittedName>
        <fullName evidence="2">Uncharacterized protein</fullName>
    </submittedName>
</protein>
<dbReference type="AlphaFoldDB" id="A0AAV7UVW2"/>
<accession>A0AAV7UVW2</accession>